<evidence type="ECO:0000313" key="3">
    <source>
        <dbReference type="EMBL" id="SMO33283.1"/>
    </source>
</evidence>
<proteinExistence type="inferred from homology"/>
<dbReference type="PANTHER" id="PTHR43316">
    <property type="entry name" value="HYDROLASE, HALOACID DELAHOGENASE-RELATED"/>
    <property type="match status" value="1"/>
</dbReference>
<dbReference type="InterPro" id="IPR006328">
    <property type="entry name" value="2-HAD"/>
</dbReference>
<dbReference type="InterPro" id="IPR006439">
    <property type="entry name" value="HAD-SF_hydro_IA"/>
</dbReference>
<dbReference type="InterPro" id="IPR051540">
    <property type="entry name" value="S-2-haloacid_dehalogenase"/>
</dbReference>
<organism evidence="3 4">
    <name type="scientific">Geodermatophilus aquaeductus</name>
    <dbReference type="NCBI Taxonomy" id="1564161"/>
    <lineage>
        <taxon>Bacteria</taxon>
        <taxon>Bacillati</taxon>
        <taxon>Actinomycetota</taxon>
        <taxon>Actinomycetes</taxon>
        <taxon>Geodermatophilales</taxon>
        <taxon>Geodermatophilaceae</taxon>
        <taxon>Geodermatophilus</taxon>
    </lineage>
</organism>
<name>A0A521AEQ4_9ACTN</name>
<dbReference type="InterPro" id="IPR036412">
    <property type="entry name" value="HAD-like_sf"/>
</dbReference>
<dbReference type="Gene3D" id="1.10.150.240">
    <property type="entry name" value="Putative phosphatase, domain 2"/>
    <property type="match status" value="1"/>
</dbReference>
<accession>A0A521AEQ4</accession>
<gene>
    <name evidence="3" type="ORF">SAMN06273567_10165</name>
</gene>
<dbReference type="AlphaFoldDB" id="A0A521AEQ4"/>
<sequence length="240" mass="25484">MDVGALVFDVFGTVVDWRAGVAREAARLLGPGVDAAAFADAWRARYQPSMDRVRAGERPFVPLDVLHRESLPAALAEVGIDGVGMDGVGMDGVADDVAAELVLAWHRLDPWPDAVPGLTRLRSRHVLAPLSNGGVRLSVDLARRGGLPWDLVLGAEVVGRYKPDPEVYDSAPRLLALPPSRVLMVAAHVEDLAEARARGLRTAYVHRPLEFGGDPAPPETDPGADLSVSSLEELAAALGC</sequence>
<dbReference type="NCBIfam" id="TIGR01428">
    <property type="entry name" value="HAD_type_II"/>
    <property type="match status" value="1"/>
</dbReference>
<dbReference type="SUPFAM" id="SSF56784">
    <property type="entry name" value="HAD-like"/>
    <property type="match status" value="1"/>
</dbReference>
<dbReference type="EMBL" id="FXTJ01000001">
    <property type="protein sequence ID" value="SMO33283.1"/>
    <property type="molecule type" value="Genomic_DNA"/>
</dbReference>
<evidence type="ECO:0000256" key="1">
    <source>
        <dbReference type="ARBA" id="ARBA00008106"/>
    </source>
</evidence>
<reference evidence="3 4" key="1">
    <citation type="submission" date="2017-05" db="EMBL/GenBank/DDBJ databases">
        <authorList>
            <person name="Varghese N."/>
            <person name="Submissions S."/>
        </authorList>
    </citation>
    <scope>NUCLEOTIDE SEQUENCE [LARGE SCALE GENOMIC DNA]</scope>
    <source>
        <strain evidence="3 4">DSM 46834</strain>
    </source>
</reference>
<dbReference type="PANTHER" id="PTHR43316:SF3">
    <property type="entry name" value="HALOACID DEHALOGENASE, TYPE II (AFU_ORTHOLOGUE AFUA_2G07750)-RELATED"/>
    <property type="match status" value="1"/>
</dbReference>
<protein>
    <submittedName>
        <fullName evidence="3">2-haloacid dehalogenase</fullName>
    </submittedName>
</protein>
<dbReference type="Gene3D" id="3.40.50.1000">
    <property type="entry name" value="HAD superfamily/HAD-like"/>
    <property type="match status" value="1"/>
</dbReference>
<dbReference type="PRINTS" id="PR00413">
    <property type="entry name" value="HADHALOGNASE"/>
</dbReference>
<keyword evidence="4" id="KW-1185">Reference proteome</keyword>
<evidence type="ECO:0000256" key="2">
    <source>
        <dbReference type="ARBA" id="ARBA00022801"/>
    </source>
</evidence>
<evidence type="ECO:0000313" key="4">
    <source>
        <dbReference type="Proteomes" id="UP000317484"/>
    </source>
</evidence>
<dbReference type="GO" id="GO:0019120">
    <property type="term" value="F:hydrolase activity, acting on acid halide bonds, in C-halide compounds"/>
    <property type="evidence" value="ECO:0007669"/>
    <property type="project" value="InterPro"/>
</dbReference>
<dbReference type="Proteomes" id="UP000317484">
    <property type="component" value="Unassembled WGS sequence"/>
</dbReference>
<dbReference type="InterPro" id="IPR023214">
    <property type="entry name" value="HAD_sf"/>
</dbReference>
<dbReference type="NCBIfam" id="TIGR01493">
    <property type="entry name" value="HAD-SF-IA-v2"/>
    <property type="match status" value="1"/>
</dbReference>
<dbReference type="RefSeq" id="WP_142456432.1">
    <property type="nucleotide sequence ID" value="NZ_FXTJ01000001.1"/>
</dbReference>
<keyword evidence="2" id="KW-0378">Hydrolase</keyword>
<dbReference type="Pfam" id="PF00702">
    <property type="entry name" value="Hydrolase"/>
    <property type="match status" value="1"/>
</dbReference>
<dbReference type="InterPro" id="IPR023198">
    <property type="entry name" value="PGP-like_dom2"/>
</dbReference>
<comment type="similarity">
    <text evidence="1">Belongs to the HAD-like hydrolase superfamily. S-2-haloalkanoic acid dehalogenase family.</text>
</comment>